<comment type="similarity">
    <text evidence="1">Belongs to the complex I LYR family.</text>
</comment>
<evidence type="ECO:0000259" key="3">
    <source>
        <dbReference type="Pfam" id="PF05347"/>
    </source>
</evidence>
<organism evidence="4 6">
    <name type="scientific">Octopus sinensis</name>
    <name type="common">East Asian common octopus</name>
    <dbReference type="NCBI Taxonomy" id="2607531"/>
    <lineage>
        <taxon>Eukaryota</taxon>
        <taxon>Metazoa</taxon>
        <taxon>Spiralia</taxon>
        <taxon>Lophotrochozoa</taxon>
        <taxon>Mollusca</taxon>
        <taxon>Cephalopoda</taxon>
        <taxon>Coleoidea</taxon>
        <taxon>Octopodiformes</taxon>
        <taxon>Octopoda</taxon>
        <taxon>Incirrata</taxon>
        <taxon>Octopodidae</taxon>
        <taxon>Octopus</taxon>
    </lineage>
</organism>
<name>A0A6P7SSB4_9MOLL</name>
<evidence type="ECO:0000256" key="2">
    <source>
        <dbReference type="SAM" id="MobiDB-lite"/>
    </source>
</evidence>
<evidence type="ECO:0000256" key="1">
    <source>
        <dbReference type="ARBA" id="ARBA00009508"/>
    </source>
</evidence>
<evidence type="ECO:0000313" key="7">
    <source>
        <dbReference type="RefSeq" id="XP_036361771.1"/>
    </source>
</evidence>
<feature type="compositionally biased region" description="Basic residues" evidence="2">
    <location>
        <begin position="95"/>
        <end position="105"/>
    </location>
</feature>
<dbReference type="Proteomes" id="UP000515154">
    <property type="component" value="Linkage group LG9"/>
</dbReference>
<keyword evidence="4" id="KW-1185">Reference proteome</keyword>
<feature type="domain" description="Complex 1 LYR protein" evidence="3">
    <location>
        <begin position="6"/>
        <end position="68"/>
    </location>
</feature>
<dbReference type="GO" id="GO:0005739">
    <property type="term" value="C:mitochondrion"/>
    <property type="evidence" value="ECO:0007669"/>
    <property type="project" value="TreeGrafter"/>
</dbReference>
<dbReference type="InterPro" id="IPR008011">
    <property type="entry name" value="Complex1_LYR_dom"/>
</dbReference>
<dbReference type="InterPro" id="IPR040330">
    <property type="entry name" value="LYRM1"/>
</dbReference>
<feature type="region of interest" description="Disordered" evidence="2">
    <location>
        <begin position="85"/>
        <end position="127"/>
    </location>
</feature>
<protein>
    <submittedName>
        <fullName evidence="5 6">LYR motif-containing protein 1</fullName>
    </submittedName>
</protein>
<evidence type="ECO:0000313" key="4">
    <source>
        <dbReference type="Proteomes" id="UP000515154"/>
    </source>
</evidence>
<evidence type="ECO:0000313" key="6">
    <source>
        <dbReference type="RefSeq" id="XP_029640836.1"/>
    </source>
</evidence>
<dbReference type="CDD" id="cd20261">
    <property type="entry name" value="Complex1_LYR_LYRM1"/>
    <property type="match status" value="1"/>
</dbReference>
<dbReference type="Pfam" id="PF05347">
    <property type="entry name" value="Complex1_LYR"/>
    <property type="match status" value="1"/>
</dbReference>
<dbReference type="KEGG" id="osn:115215695"/>
<dbReference type="RefSeq" id="XP_029640836.1">
    <property type="nucleotide sequence ID" value="XM_029784976.2"/>
</dbReference>
<accession>A0A6P7SSB4</accession>
<reference evidence="5 6" key="1">
    <citation type="submission" date="2025-08" db="UniProtKB">
        <authorList>
            <consortium name="RefSeq"/>
        </authorList>
    </citation>
    <scope>IDENTIFICATION</scope>
</reference>
<dbReference type="InterPro" id="IPR045294">
    <property type="entry name" value="Complex1_LYR_LYRM1"/>
</dbReference>
<dbReference type="AlphaFoldDB" id="A0A6P7SSB4"/>
<evidence type="ECO:0000313" key="5">
    <source>
        <dbReference type="RefSeq" id="XP_029640835.1"/>
    </source>
</evidence>
<sequence>MSHRGTVLSLYRQILRMSREWQSLSGNLQDTQEERKYIFNEACTLFRENKNVTNPKEIAEHVREAETRIALALHYGIPYPRQIHLQQSSLPPSKRGIKSFKKSQKKAAEESQPIYMKSYGEKNFENQ</sequence>
<dbReference type="PANTHER" id="PTHR14273:SF0">
    <property type="entry name" value="LYR MOTIF-CONTAINING PROTEIN 1"/>
    <property type="match status" value="1"/>
</dbReference>
<proteinExistence type="inferred from homology"/>
<gene>
    <name evidence="5 6 7" type="primary">LOC115215695</name>
</gene>
<dbReference type="PANTHER" id="PTHR14273">
    <property type="entry name" value="LYR MOTIF-CONTAINING PROTEIN 1"/>
    <property type="match status" value="1"/>
</dbReference>
<dbReference type="RefSeq" id="XP_029640835.1">
    <property type="nucleotide sequence ID" value="XM_029784975.2"/>
</dbReference>
<dbReference type="RefSeq" id="XP_036361771.1">
    <property type="nucleotide sequence ID" value="XM_036505878.1"/>
</dbReference>